<feature type="compositionally biased region" description="Polar residues" evidence="4">
    <location>
        <begin position="147"/>
        <end position="160"/>
    </location>
</feature>
<feature type="region of interest" description="Disordered" evidence="4">
    <location>
        <begin position="128"/>
        <end position="160"/>
    </location>
</feature>
<feature type="transmembrane region" description="Helical" evidence="5">
    <location>
        <begin position="168"/>
        <end position="190"/>
    </location>
</feature>
<dbReference type="KEGG" id="caua:113119410"/>
<evidence type="ECO:0000256" key="5">
    <source>
        <dbReference type="SAM" id="Phobius"/>
    </source>
</evidence>
<gene>
    <name evidence="9" type="primary">LOC113119410</name>
</gene>
<dbReference type="AlphaFoldDB" id="A0A6P6RGY1"/>
<dbReference type="SUPFAM" id="SSF48726">
    <property type="entry name" value="Immunoglobulin"/>
    <property type="match status" value="1"/>
</dbReference>
<dbReference type="InterPro" id="IPR013783">
    <property type="entry name" value="Ig-like_fold"/>
</dbReference>
<feature type="compositionally biased region" description="Basic and acidic residues" evidence="4">
    <location>
        <begin position="226"/>
        <end position="235"/>
    </location>
</feature>
<evidence type="ECO:0000313" key="9">
    <source>
        <dbReference type="RefSeq" id="XP_026144702.1"/>
    </source>
</evidence>
<feature type="chain" id="PRO_5028036133" evidence="6">
    <location>
        <begin position="21"/>
        <end position="275"/>
    </location>
</feature>
<feature type="compositionally biased region" description="Basic and acidic residues" evidence="4">
    <location>
        <begin position="197"/>
        <end position="207"/>
    </location>
</feature>
<evidence type="ECO:0000256" key="3">
    <source>
        <dbReference type="ARBA" id="ARBA00023136"/>
    </source>
</evidence>
<dbReference type="OrthoDB" id="8942911at2759"/>
<feature type="compositionally biased region" description="Low complexity" evidence="4">
    <location>
        <begin position="130"/>
        <end position="146"/>
    </location>
</feature>
<feature type="compositionally biased region" description="Polar residues" evidence="4">
    <location>
        <begin position="245"/>
        <end position="275"/>
    </location>
</feature>
<dbReference type="GeneID" id="113119410"/>
<evidence type="ECO:0000256" key="4">
    <source>
        <dbReference type="SAM" id="MobiDB-lite"/>
    </source>
</evidence>
<dbReference type="SMART" id="SM00409">
    <property type="entry name" value="IG"/>
    <property type="match status" value="1"/>
</dbReference>
<dbReference type="InterPro" id="IPR013106">
    <property type="entry name" value="Ig_V-set"/>
</dbReference>
<dbReference type="InterPro" id="IPR036179">
    <property type="entry name" value="Ig-like_dom_sf"/>
</dbReference>
<evidence type="ECO:0000259" key="7">
    <source>
        <dbReference type="SMART" id="SM00409"/>
    </source>
</evidence>
<feature type="domain" description="Immunoglobulin" evidence="7">
    <location>
        <begin position="21"/>
        <end position="122"/>
    </location>
</feature>
<reference evidence="9" key="1">
    <citation type="submission" date="2025-08" db="UniProtKB">
        <authorList>
            <consortium name="RefSeq"/>
        </authorList>
    </citation>
    <scope>IDENTIFICATION</scope>
    <source>
        <strain evidence="9">Wakin</strain>
        <tissue evidence="9">Muscle</tissue>
    </source>
</reference>
<keyword evidence="8" id="KW-1185">Reference proteome</keyword>
<protein>
    <submittedName>
        <fullName evidence="9">CMRF35-like molecule 7</fullName>
    </submittedName>
</protein>
<keyword evidence="2 5" id="KW-0812">Transmembrane</keyword>
<dbReference type="Gene3D" id="2.60.40.10">
    <property type="entry name" value="Immunoglobulins"/>
    <property type="match status" value="1"/>
</dbReference>
<sequence>MRRMKIFWTFTLLMIHGVLSSIRVRGYSGGEVNITCRYDRKYTEKNKYFCRGEWKITCSELIKTDKENKWVDSGRFSLFDDTTSAVFTVTFRDLSEWDSDTYYCGVEKPGPDPSTEVNLIVESGNSTYRPPLASSPSSSITAPPVSLNSQPSASDLTLKSPSVKGSSLIIGVSVTLLLLIIGLVSVIVALRKKHQARDKDPESDSKRSAPGTENSEEVPEMPYIYEDIKDTRPQTDYKTAPLPTNPSDSTKTVYATTQLPTNPSDSTKTVYATPQ</sequence>
<accession>A0A6P6RGY1</accession>
<dbReference type="InterPro" id="IPR050671">
    <property type="entry name" value="CD300_family_receptors"/>
</dbReference>
<evidence type="ECO:0000256" key="2">
    <source>
        <dbReference type="ARBA" id="ARBA00022692"/>
    </source>
</evidence>
<proteinExistence type="predicted"/>
<dbReference type="InterPro" id="IPR003599">
    <property type="entry name" value="Ig_sub"/>
</dbReference>
<comment type="subcellular location">
    <subcellularLocation>
        <location evidence="1">Membrane</location>
    </subcellularLocation>
</comment>
<organism evidence="8 9">
    <name type="scientific">Carassius auratus</name>
    <name type="common">Goldfish</name>
    <dbReference type="NCBI Taxonomy" id="7957"/>
    <lineage>
        <taxon>Eukaryota</taxon>
        <taxon>Metazoa</taxon>
        <taxon>Chordata</taxon>
        <taxon>Craniata</taxon>
        <taxon>Vertebrata</taxon>
        <taxon>Euteleostomi</taxon>
        <taxon>Actinopterygii</taxon>
        <taxon>Neopterygii</taxon>
        <taxon>Teleostei</taxon>
        <taxon>Ostariophysi</taxon>
        <taxon>Cypriniformes</taxon>
        <taxon>Cyprinidae</taxon>
        <taxon>Cyprininae</taxon>
        <taxon>Carassius</taxon>
    </lineage>
</organism>
<keyword evidence="5" id="KW-1133">Transmembrane helix</keyword>
<feature type="signal peptide" evidence="6">
    <location>
        <begin position="1"/>
        <end position="20"/>
    </location>
</feature>
<dbReference type="Proteomes" id="UP000515129">
    <property type="component" value="Chromosome 1"/>
</dbReference>
<evidence type="ECO:0000256" key="1">
    <source>
        <dbReference type="ARBA" id="ARBA00004370"/>
    </source>
</evidence>
<dbReference type="CDD" id="cd05716">
    <property type="entry name" value="IgV_pIgR_like"/>
    <property type="match status" value="1"/>
</dbReference>
<dbReference type="PANTHER" id="PTHR11860">
    <property type="entry name" value="POLYMERIC-IMMUNOGLOBULIN RECEPTOR"/>
    <property type="match status" value="1"/>
</dbReference>
<dbReference type="GO" id="GO:0005886">
    <property type="term" value="C:plasma membrane"/>
    <property type="evidence" value="ECO:0007669"/>
    <property type="project" value="TreeGrafter"/>
</dbReference>
<feature type="region of interest" description="Disordered" evidence="4">
    <location>
        <begin position="193"/>
        <end position="275"/>
    </location>
</feature>
<keyword evidence="3 5" id="KW-0472">Membrane</keyword>
<evidence type="ECO:0000256" key="6">
    <source>
        <dbReference type="SAM" id="SignalP"/>
    </source>
</evidence>
<name>A0A6P6RGY1_CARAU</name>
<dbReference type="RefSeq" id="XP_026144702.1">
    <property type="nucleotide sequence ID" value="XM_026288917.1"/>
</dbReference>
<dbReference type="GO" id="GO:0004888">
    <property type="term" value="F:transmembrane signaling receptor activity"/>
    <property type="evidence" value="ECO:0007669"/>
    <property type="project" value="TreeGrafter"/>
</dbReference>
<keyword evidence="6" id="KW-0732">Signal</keyword>
<evidence type="ECO:0000313" key="8">
    <source>
        <dbReference type="Proteomes" id="UP000515129"/>
    </source>
</evidence>
<dbReference type="PANTHER" id="PTHR11860:SF118">
    <property type="entry name" value="CMRF35-LIKE MOLECULE 3-RELATED"/>
    <property type="match status" value="1"/>
</dbReference>
<dbReference type="Pfam" id="PF07686">
    <property type="entry name" value="V-set"/>
    <property type="match status" value="1"/>
</dbReference>